<feature type="transmembrane region" description="Helical" evidence="5">
    <location>
        <begin position="292"/>
        <end position="313"/>
    </location>
</feature>
<name>A2EFG7_TRIV3</name>
<organism evidence="7 8">
    <name type="scientific">Trichomonas vaginalis (strain ATCC PRA-98 / G3)</name>
    <dbReference type="NCBI Taxonomy" id="412133"/>
    <lineage>
        <taxon>Eukaryota</taxon>
        <taxon>Metamonada</taxon>
        <taxon>Parabasalia</taxon>
        <taxon>Trichomonadida</taxon>
        <taxon>Trichomonadidae</taxon>
        <taxon>Trichomonas</taxon>
    </lineage>
</organism>
<dbReference type="VEuPathDB" id="TrichDB:TVAG_190840"/>
<evidence type="ECO:0000313" key="7">
    <source>
        <dbReference type="EMBL" id="EAY08561.1"/>
    </source>
</evidence>
<dbReference type="InterPro" id="IPR040416">
    <property type="entry name" value="TMEM181"/>
</dbReference>
<feature type="transmembrane region" description="Helical" evidence="5">
    <location>
        <begin position="401"/>
        <end position="421"/>
    </location>
</feature>
<dbReference type="VEuPathDB" id="TrichDB:TVAGG3_0820440"/>
<gene>
    <name evidence="7" type="ORF">TVAG_190840</name>
</gene>
<evidence type="ECO:0000256" key="1">
    <source>
        <dbReference type="ARBA" id="ARBA00004141"/>
    </source>
</evidence>
<dbReference type="Proteomes" id="UP000001542">
    <property type="component" value="Unassembled WGS sequence"/>
</dbReference>
<keyword evidence="8" id="KW-1185">Reference proteome</keyword>
<dbReference type="InterPro" id="IPR047843">
    <property type="entry name" value="WLS-like_TM"/>
</dbReference>
<dbReference type="GO" id="GO:0015643">
    <property type="term" value="F:toxic substance binding"/>
    <property type="evidence" value="ECO:0007669"/>
    <property type="project" value="InterPro"/>
</dbReference>
<proteinExistence type="predicted"/>
<keyword evidence="4 5" id="KW-0472">Membrane</keyword>
<evidence type="ECO:0000256" key="4">
    <source>
        <dbReference type="ARBA" id="ARBA00023136"/>
    </source>
</evidence>
<sequence>MISQNADSSSGNMIDIQIEESLGRETLMTIDSSNFKEDLFSILGFIIILVITTITGIIGPKSYDCHAQKLLIDQNKLEMQLSHNHISVYNRYTKIFIEFEKDSSNEIPKSVGLIDYSIALTNKKVIVNNYYGKISNQTLNFQTGSSTSDQILLYSSPLIEYDAIRIDIVVTDAEHLRAAQVSHYLATIQHSYYEIYFRTAFAIIEFMLLILFVFSLRKVSYSFWHLEQKLTLHLQFLSMLFNNPLIYLTITYPSKTGLILDILIKSIFTTYFRYFVLVLFDSLRYKNRKTDPCFFVPKILFSFAMFATIYLNTMITELPSYLPFELSDEVKKYIDTADTALFGVYLVWAAITTLFAGCQVDITERYKYVIYIISGIAALALLATSELLFKFFKFFQDSSLQFVEQFSIYNVFSMLMVYFHWPFEIFRDQDYLDGDLQADLPGQFFVNEDEE</sequence>
<keyword evidence="3 5" id="KW-1133">Transmembrane helix</keyword>
<feature type="transmembrane region" description="Helical" evidence="5">
    <location>
        <begin position="234"/>
        <end position="252"/>
    </location>
</feature>
<dbReference type="STRING" id="5722.A2EFG7"/>
<reference evidence="7" key="2">
    <citation type="journal article" date="2007" name="Science">
        <title>Draft genome sequence of the sexually transmitted pathogen Trichomonas vaginalis.</title>
        <authorList>
            <person name="Carlton J.M."/>
            <person name="Hirt R.P."/>
            <person name="Silva J.C."/>
            <person name="Delcher A.L."/>
            <person name="Schatz M."/>
            <person name="Zhao Q."/>
            <person name="Wortman J.R."/>
            <person name="Bidwell S.L."/>
            <person name="Alsmark U.C.M."/>
            <person name="Besteiro S."/>
            <person name="Sicheritz-Ponten T."/>
            <person name="Noel C.J."/>
            <person name="Dacks J.B."/>
            <person name="Foster P.G."/>
            <person name="Simillion C."/>
            <person name="Van de Peer Y."/>
            <person name="Miranda-Saavedra D."/>
            <person name="Barton G.J."/>
            <person name="Westrop G.D."/>
            <person name="Mueller S."/>
            <person name="Dessi D."/>
            <person name="Fiori P.L."/>
            <person name="Ren Q."/>
            <person name="Paulsen I."/>
            <person name="Zhang H."/>
            <person name="Bastida-Corcuera F.D."/>
            <person name="Simoes-Barbosa A."/>
            <person name="Brown M.T."/>
            <person name="Hayes R.D."/>
            <person name="Mukherjee M."/>
            <person name="Okumura C.Y."/>
            <person name="Schneider R."/>
            <person name="Smith A.J."/>
            <person name="Vanacova S."/>
            <person name="Villalvazo M."/>
            <person name="Haas B.J."/>
            <person name="Pertea M."/>
            <person name="Feldblyum T.V."/>
            <person name="Utterback T.R."/>
            <person name="Shu C.L."/>
            <person name="Osoegawa K."/>
            <person name="de Jong P.J."/>
            <person name="Hrdy I."/>
            <person name="Horvathova L."/>
            <person name="Zubacova Z."/>
            <person name="Dolezal P."/>
            <person name="Malik S.B."/>
            <person name="Logsdon J.M. Jr."/>
            <person name="Henze K."/>
            <person name="Gupta A."/>
            <person name="Wang C.C."/>
            <person name="Dunne R.L."/>
            <person name="Upcroft J.A."/>
            <person name="Upcroft P."/>
            <person name="White O."/>
            <person name="Salzberg S.L."/>
            <person name="Tang P."/>
            <person name="Chiu C.-H."/>
            <person name="Lee Y.-S."/>
            <person name="Embley T.M."/>
            <person name="Coombs G.H."/>
            <person name="Mottram J.C."/>
            <person name="Tachezy J."/>
            <person name="Fraser-Liggett C.M."/>
            <person name="Johnson P.J."/>
        </authorList>
    </citation>
    <scope>NUCLEOTIDE SEQUENCE [LARGE SCALE GENOMIC DNA]</scope>
    <source>
        <strain evidence="7">G3</strain>
    </source>
</reference>
<feature type="transmembrane region" description="Helical" evidence="5">
    <location>
        <begin position="258"/>
        <end position="280"/>
    </location>
</feature>
<protein>
    <recommendedName>
        <fullName evidence="6">Wntless-like transmembrane domain-containing protein</fullName>
    </recommendedName>
</protein>
<dbReference type="OrthoDB" id="28186at2759"/>
<feature type="transmembrane region" description="Helical" evidence="5">
    <location>
        <begin position="368"/>
        <end position="389"/>
    </location>
</feature>
<feature type="transmembrane region" description="Helical" evidence="5">
    <location>
        <begin position="195"/>
        <end position="214"/>
    </location>
</feature>
<keyword evidence="2 5" id="KW-0812">Transmembrane</keyword>
<evidence type="ECO:0000313" key="8">
    <source>
        <dbReference type="Proteomes" id="UP000001542"/>
    </source>
</evidence>
<dbReference type="OMA" id="CTNGSHI"/>
<dbReference type="Pfam" id="PF06664">
    <property type="entry name" value="WLS-like_TM"/>
    <property type="match status" value="1"/>
</dbReference>
<evidence type="ECO:0000256" key="5">
    <source>
        <dbReference type="SAM" id="Phobius"/>
    </source>
</evidence>
<evidence type="ECO:0000256" key="2">
    <source>
        <dbReference type="ARBA" id="ARBA00022692"/>
    </source>
</evidence>
<dbReference type="AlphaFoldDB" id="A2EFG7"/>
<dbReference type="InParanoid" id="A2EFG7"/>
<evidence type="ECO:0000259" key="6">
    <source>
        <dbReference type="Pfam" id="PF06664"/>
    </source>
</evidence>
<dbReference type="GO" id="GO:0016020">
    <property type="term" value="C:membrane"/>
    <property type="evidence" value="ECO:0007669"/>
    <property type="project" value="UniProtKB-SubCell"/>
</dbReference>
<dbReference type="PANTHER" id="PTHR31918">
    <property type="entry name" value="TRANSMEMBRANE PROTEIN 181"/>
    <property type="match status" value="1"/>
</dbReference>
<feature type="transmembrane region" description="Helical" evidence="5">
    <location>
        <begin position="333"/>
        <end position="356"/>
    </location>
</feature>
<reference evidence="7" key="1">
    <citation type="submission" date="2006-10" db="EMBL/GenBank/DDBJ databases">
        <authorList>
            <person name="Amadeo P."/>
            <person name="Zhao Q."/>
            <person name="Wortman J."/>
            <person name="Fraser-Liggett C."/>
            <person name="Carlton J."/>
        </authorList>
    </citation>
    <scope>NUCLEOTIDE SEQUENCE</scope>
    <source>
        <strain evidence="7">G3</strain>
    </source>
</reference>
<feature type="transmembrane region" description="Helical" evidence="5">
    <location>
        <begin position="39"/>
        <end position="59"/>
    </location>
</feature>
<dbReference type="RefSeq" id="XP_001320784.1">
    <property type="nucleotide sequence ID" value="XM_001320749.1"/>
</dbReference>
<accession>A2EFG7</accession>
<feature type="domain" description="Wntless-like transmembrane" evidence="6">
    <location>
        <begin position="189"/>
        <end position="423"/>
    </location>
</feature>
<dbReference type="EMBL" id="DS113375">
    <property type="protein sequence ID" value="EAY08561.1"/>
    <property type="molecule type" value="Genomic_DNA"/>
</dbReference>
<evidence type="ECO:0000256" key="3">
    <source>
        <dbReference type="ARBA" id="ARBA00022989"/>
    </source>
</evidence>
<dbReference type="KEGG" id="tva:4766468"/>
<dbReference type="PANTHER" id="PTHR31918:SF1">
    <property type="entry name" value="TRANSMEMBRANE PROTEIN 181"/>
    <property type="match status" value="1"/>
</dbReference>
<comment type="subcellular location">
    <subcellularLocation>
        <location evidence="1">Membrane</location>
        <topology evidence="1">Multi-pass membrane protein</topology>
    </subcellularLocation>
</comment>